<dbReference type="Pfam" id="PF01638">
    <property type="entry name" value="HxlR"/>
    <property type="match status" value="1"/>
</dbReference>
<dbReference type="InterPro" id="IPR002577">
    <property type="entry name" value="HTH_HxlR"/>
</dbReference>
<dbReference type="PROSITE" id="PS51118">
    <property type="entry name" value="HTH_HXLR"/>
    <property type="match status" value="1"/>
</dbReference>
<dbReference type="SUPFAM" id="SSF46785">
    <property type="entry name" value="Winged helix' DNA-binding domain"/>
    <property type="match status" value="1"/>
</dbReference>
<evidence type="ECO:0000256" key="3">
    <source>
        <dbReference type="ARBA" id="ARBA00023163"/>
    </source>
</evidence>
<dbReference type="AlphaFoldDB" id="A0A7I7T219"/>
<keyword evidence="6" id="KW-1185">Reference proteome</keyword>
<protein>
    <recommendedName>
        <fullName evidence="4">HTH hxlR-type domain-containing protein</fullName>
    </recommendedName>
</protein>
<evidence type="ECO:0000259" key="4">
    <source>
        <dbReference type="PROSITE" id="PS51118"/>
    </source>
</evidence>
<reference evidence="5 6" key="1">
    <citation type="journal article" date="2019" name="Emerg. Microbes Infect.">
        <title>Comprehensive subspecies identification of 175 nontuberculous mycobacteria species based on 7547 genomic profiles.</title>
        <authorList>
            <person name="Matsumoto Y."/>
            <person name="Kinjo T."/>
            <person name="Motooka D."/>
            <person name="Nabeya D."/>
            <person name="Jung N."/>
            <person name="Uechi K."/>
            <person name="Horii T."/>
            <person name="Iida T."/>
            <person name="Fujita J."/>
            <person name="Nakamura S."/>
        </authorList>
    </citation>
    <scope>NUCLEOTIDE SEQUENCE [LARGE SCALE GENOMIC DNA]</scope>
    <source>
        <strain evidence="5 6">JCM 30396</strain>
    </source>
</reference>
<keyword evidence="2" id="KW-0238">DNA-binding</keyword>
<name>A0A7I7T219_9MYCO</name>
<sequence>MPYEINAHTNYAEDVDTSPPRFEPPNAVCAIERALAVIGERWSLLILRECHMGVTRFADFRDNLGIATNILSARLDKLVSAGVLDREDYQRPGERPRQEYHLTQSGRDLLVVLGALQQWGDEHLPLPAGPVSARCHRDSGRPVAVQFVDASGLALDAEEIQLDGPVHQ</sequence>
<dbReference type="KEGG" id="mhev:MHEL_03590"/>
<gene>
    <name evidence="5" type="ORF">MHEL_03590</name>
</gene>
<dbReference type="Gene3D" id="1.10.10.10">
    <property type="entry name" value="Winged helix-like DNA-binding domain superfamily/Winged helix DNA-binding domain"/>
    <property type="match status" value="1"/>
</dbReference>
<evidence type="ECO:0000313" key="6">
    <source>
        <dbReference type="Proteomes" id="UP000467148"/>
    </source>
</evidence>
<dbReference type="EMBL" id="AP022596">
    <property type="protein sequence ID" value="BBY62116.1"/>
    <property type="molecule type" value="Genomic_DNA"/>
</dbReference>
<dbReference type="InterPro" id="IPR036388">
    <property type="entry name" value="WH-like_DNA-bd_sf"/>
</dbReference>
<keyword evidence="3" id="KW-0804">Transcription</keyword>
<accession>A0A7I7T219</accession>
<evidence type="ECO:0000256" key="1">
    <source>
        <dbReference type="ARBA" id="ARBA00023015"/>
    </source>
</evidence>
<dbReference type="Proteomes" id="UP000467148">
    <property type="component" value="Chromosome"/>
</dbReference>
<proteinExistence type="predicted"/>
<dbReference type="PANTHER" id="PTHR33204:SF18">
    <property type="entry name" value="TRANSCRIPTIONAL REGULATORY PROTEIN"/>
    <property type="match status" value="1"/>
</dbReference>
<dbReference type="PANTHER" id="PTHR33204">
    <property type="entry name" value="TRANSCRIPTIONAL REGULATOR, MARR FAMILY"/>
    <property type="match status" value="1"/>
</dbReference>
<feature type="domain" description="HTH hxlR-type" evidence="4">
    <location>
        <begin position="29"/>
        <end position="128"/>
    </location>
</feature>
<dbReference type="GO" id="GO:0003677">
    <property type="term" value="F:DNA binding"/>
    <property type="evidence" value="ECO:0007669"/>
    <property type="project" value="UniProtKB-KW"/>
</dbReference>
<keyword evidence="1" id="KW-0805">Transcription regulation</keyword>
<evidence type="ECO:0000313" key="5">
    <source>
        <dbReference type="EMBL" id="BBY62116.1"/>
    </source>
</evidence>
<organism evidence="5 6">
    <name type="scientific">Mycolicibacterium helvum</name>
    <dbReference type="NCBI Taxonomy" id="1534349"/>
    <lineage>
        <taxon>Bacteria</taxon>
        <taxon>Bacillati</taxon>
        <taxon>Actinomycetota</taxon>
        <taxon>Actinomycetes</taxon>
        <taxon>Mycobacteriales</taxon>
        <taxon>Mycobacteriaceae</taxon>
        <taxon>Mycolicibacterium</taxon>
    </lineage>
</organism>
<dbReference type="InterPro" id="IPR036390">
    <property type="entry name" value="WH_DNA-bd_sf"/>
</dbReference>
<evidence type="ECO:0000256" key="2">
    <source>
        <dbReference type="ARBA" id="ARBA00023125"/>
    </source>
</evidence>